<evidence type="ECO:0000313" key="3">
    <source>
        <dbReference type="Proteomes" id="UP000321306"/>
    </source>
</evidence>
<dbReference type="Proteomes" id="UP000321306">
    <property type="component" value="Unassembled WGS sequence"/>
</dbReference>
<dbReference type="PROSITE" id="PS51257">
    <property type="entry name" value="PROKAR_LIPOPROTEIN"/>
    <property type="match status" value="1"/>
</dbReference>
<proteinExistence type="predicted"/>
<dbReference type="EMBL" id="BJXB01000015">
    <property type="protein sequence ID" value="GEM47680.1"/>
    <property type="molecule type" value="Genomic_DNA"/>
</dbReference>
<reference evidence="2 3" key="1">
    <citation type="submission" date="2019-07" db="EMBL/GenBank/DDBJ databases">
        <title>Whole genome shotgun sequence of Deinococcus cellulosilyticus NBRC 106333.</title>
        <authorList>
            <person name="Hosoyama A."/>
            <person name="Uohara A."/>
            <person name="Ohji S."/>
            <person name="Ichikawa N."/>
        </authorList>
    </citation>
    <scope>NUCLEOTIDE SEQUENCE [LARGE SCALE GENOMIC DNA]</scope>
    <source>
        <strain evidence="2 3">NBRC 106333</strain>
    </source>
</reference>
<comment type="caution">
    <text evidence="2">The sequence shown here is derived from an EMBL/GenBank/DDBJ whole genome shotgun (WGS) entry which is preliminary data.</text>
</comment>
<dbReference type="Gene3D" id="2.60.40.1120">
    <property type="entry name" value="Carboxypeptidase-like, regulatory domain"/>
    <property type="match status" value="1"/>
</dbReference>
<dbReference type="OrthoDB" id="55976at2"/>
<dbReference type="Pfam" id="PF09136">
    <property type="entry name" value="Glucodextran_B"/>
    <property type="match status" value="1"/>
</dbReference>
<gene>
    <name evidence="2" type="ORF">DC3_33150</name>
</gene>
<protein>
    <submittedName>
        <fullName evidence="2">Uncharacterized protein</fullName>
    </submittedName>
</protein>
<dbReference type="Gene3D" id="2.60.40.10">
    <property type="entry name" value="Immunoglobulins"/>
    <property type="match status" value="3"/>
</dbReference>
<evidence type="ECO:0000313" key="2">
    <source>
        <dbReference type="EMBL" id="GEM47680.1"/>
    </source>
</evidence>
<evidence type="ECO:0000256" key="1">
    <source>
        <dbReference type="SAM" id="SignalP"/>
    </source>
</evidence>
<keyword evidence="1" id="KW-0732">Signal</keyword>
<feature type="chain" id="PRO_5022079893" evidence="1">
    <location>
        <begin position="18"/>
        <end position="711"/>
    </location>
</feature>
<dbReference type="InterPro" id="IPR013783">
    <property type="entry name" value="Ig-like_fold"/>
</dbReference>
<dbReference type="SUPFAM" id="SSF49464">
    <property type="entry name" value="Carboxypeptidase regulatory domain-like"/>
    <property type="match status" value="1"/>
</dbReference>
<dbReference type="RefSeq" id="WP_146886135.1">
    <property type="nucleotide sequence ID" value="NZ_BJXB01000015.1"/>
</dbReference>
<accession>A0A511N480</accession>
<feature type="signal peptide" evidence="1">
    <location>
        <begin position="1"/>
        <end position="17"/>
    </location>
</feature>
<sequence length="711" mass="75541">MNVKLLGASLTAAFLLAACGNTQPPKDTTPPEIRLVTENNQTVGAGSITLQGTIKDNAQIKSATYTLNGGAEQPITLGNGGAFTVEVKGLQAGENKVLLKVVDAAGNPQTFQFTVTYNPSLNDKTAPTITLTTADQQTVTQNQLQVTGTVVDDVKLKTVTLSVNGGPAQPVEVAASGAFSVLAAGFKAGTNTIEIRATDEAGNPRTQTLTVQYDDNGVGSVQVPGAVVTSNGGAAVSGTLVTVDGLPDIQTFTDSKGQFSLDLDPGSYNINFEKSGHAASRVEGLVVTTSGAAVPLNVIQKVSVHNLVAKAPEVTAVQTLIGKDLVDLTPGMELDADAGASLRIKVKAGDESLSPELIYVNVGERNGDMDYGALLFSNDPKNTEFDSTLFGLEPYNYNGIRGDTFLNITAYDFNGNRIQKFLPIHVAAEPHTSPLGAGPQLDVSATTMSTKFNMNIAGGSRPSAAPSDDSTMWVTLRWKYDNALLDNPLGFRIWRSFDNKVFKPILTVDGGDRVAIDTDPALEADKTAHYYVEAFNSTTNSRGKVDSVTPLPAFNIIAVGPANHSTNVSVQPTLTWTVDRLVGDVREFYPSIWNYPEQNGSSGDECVWGRALCEYFPDYLYADDGTTPGLKKTGNTYSLIYNENKKALYPRLESYHSYTFALSAAAYNSDGSAVSIAQDMLNVFSQFGHCNFGGPVCEGNLSLFMTGDGSF</sequence>
<organism evidence="2 3">
    <name type="scientific">Deinococcus cellulosilyticus (strain DSM 18568 / NBRC 106333 / KACC 11606 / 5516J-15)</name>
    <dbReference type="NCBI Taxonomy" id="1223518"/>
    <lineage>
        <taxon>Bacteria</taxon>
        <taxon>Thermotogati</taxon>
        <taxon>Deinococcota</taxon>
        <taxon>Deinococci</taxon>
        <taxon>Deinococcales</taxon>
        <taxon>Deinococcaceae</taxon>
        <taxon>Deinococcus</taxon>
    </lineage>
</organism>
<dbReference type="AlphaFoldDB" id="A0A511N480"/>
<dbReference type="InterPro" id="IPR008969">
    <property type="entry name" value="CarboxyPept-like_regulatory"/>
</dbReference>
<name>A0A511N480_DEIC1</name>
<keyword evidence="3" id="KW-1185">Reference proteome</keyword>